<dbReference type="InterPro" id="IPR000209">
    <property type="entry name" value="Peptidase_S8/S53_dom"/>
</dbReference>
<dbReference type="GO" id="GO:0004252">
    <property type="term" value="F:serine-type endopeptidase activity"/>
    <property type="evidence" value="ECO:0007669"/>
    <property type="project" value="UniProtKB-UniRule"/>
</dbReference>
<protein>
    <recommendedName>
        <fullName evidence="7">Peptidase S8/S53 domain-containing protein</fullName>
    </recommendedName>
</protein>
<evidence type="ECO:0000256" key="1">
    <source>
        <dbReference type="ARBA" id="ARBA00011073"/>
    </source>
</evidence>
<dbReference type="Proteomes" id="UP000563524">
    <property type="component" value="Unassembled WGS sequence"/>
</dbReference>
<feature type="active site" description="Charge relay system" evidence="5">
    <location>
        <position position="237"/>
    </location>
</feature>
<evidence type="ECO:0000313" key="8">
    <source>
        <dbReference type="EMBL" id="MBB4659057.1"/>
    </source>
</evidence>
<dbReference type="InterPro" id="IPR015500">
    <property type="entry name" value="Peptidase_S8_subtilisin-rel"/>
</dbReference>
<accession>A0A840I2T0</accession>
<sequence length="905" mass="94495">MSKALLRAGTALCAAAAAMHTPAASADDAFFLFAPAAPETTLQPRYGDIEAFYGDIEAFWGDASPFWGDIEPFWGDIEAFWGDREAFYGDIEPFYGDIEAFYGDIEAFWGDIEAFWGPDEVSIGGGDFASAHDGLVAMTQEAERIFGPAVEGRTGESFEAAFLTPFLDRYGIDLDDPSSLQQLSLAQRARFMLEFYDGLMAYSGRDAVDWWMGTSRWSPALAQTQGSSYAPVIGVIDSRIRTNAGYDVLSQTGYQAAGQAQGHGTAIASLIAAPHDGRGVMGVSPNVRLVVHNPFDFTGTTNWRDVQAGVRRAERAGAHVINLSLGTGGEVLDGGWANVIGHAARRGDMVVVKAAGNEGVSAQGSAWWDPQAISALLLVGSVGVDGEILGFSNRPGTACLLGWHRCAPGARLMDRFIVAPGEFLLAEDEEGGTHRVSGTSFAAPLVTGTVALLQSRWPWLQGFAGETAEIVLSSARDLGAPGTDPVYGRGLLDIEAAQAPLDWDALTFFAPEMGRVRSAGRFRHAFLSPGVLDRVDDDAVVYAYERIGRTFRDFQIPLKSRVRMDVPSLGGAQPAQDYLTARLQDWAAGAGFASPITEVVSRPGYSLSVTRKGDDGAMTYRQADGLDLTVGAGTNAPGSLLFAGAEDSDPRTGAVAPLAAFASGGGFAAASLPAGGLGTVTLGFSASDAAAPRFGFAQDPVAGPGVPAYQARTASLGVAQTLAGARLGLSYSRLDEDNGVLGTQGTGALSLGAHAVTRGVTAEVVLPEAFGVTLAATASRARTEAAEGSGLLTLSAGGALSTAYALRASSEGAIVRGDQVVLTLSQPLALAEGGISISQYEVVDRMSGELGLVRRPVGFDAPRPMITETSYAFPVAEGQGAVAALLAHDAAAGTVQAGLSFRRRF</sequence>
<keyword evidence="3 5" id="KW-0378">Hydrolase</keyword>
<comment type="similarity">
    <text evidence="1 5">Belongs to the peptidase S8 family.</text>
</comment>
<dbReference type="RefSeq" id="WP_183817231.1">
    <property type="nucleotide sequence ID" value="NZ_JACHOB010000002.1"/>
</dbReference>
<dbReference type="PROSITE" id="PS00137">
    <property type="entry name" value="SUBTILASE_HIS"/>
    <property type="match status" value="1"/>
</dbReference>
<name>A0A840I2T0_9PROT</name>
<dbReference type="InterPro" id="IPR022398">
    <property type="entry name" value="Peptidase_S8_His-AS"/>
</dbReference>
<proteinExistence type="inferred from homology"/>
<evidence type="ECO:0000256" key="5">
    <source>
        <dbReference type="PROSITE-ProRule" id="PRU01240"/>
    </source>
</evidence>
<dbReference type="PRINTS" id="PR00723">
    <property type="entry name" value="SUBTILISIN"/>
</dbReference>
<dbReference type="InterPro" id="IPR023828">
    <property type="entry name" value="Peptidase_S8_Ser-AS"/>
</dbReference>
<dbReference type="Pfam" id="PF00082">
    <property type="entry name" value="Peptidase_S8"/>
    <property type="match status" value="1"/>
</dbReference>
<feature type="domain" description="Peptidase S8/S53" evidence="7">
    <location>
        <begin position="250"/>
        <end position="490"/>
    </location>
</feature>
<evidence type="ECO:0000256" key="6">
    <source>
        <dbReference type="SAM" id="SignalP"/>
    </source>
</evidence>
<dbReference type="PROSITE" id="PS00138">
    <property type="entry name" value="SUBTILASE_SER"/>
    <property type="match status" value="1"/>
</dbReference>
<feature type="chain" id="PRO_5032879809" description="Peptidase S8/S53 domain-containing protein" evidence="6">
    <location>
        <begin position="27"/>
        <end position="905"/>
    </location>
</feature>
<reference evidence="8 9" key="1">
    <citation type="submission" date="2020-08" db="EMBL/GenBank/DDBJ databases">
        <title>Genomic Encyclopedia of Type Strains, Phase IV (KMG-IV): sequencing the most valuable type-strain genomes for metagenomic binning, comparative biology and taxonomic classification.</title>
        <authorList>
            <person name="Goeker M."/>
        </authorList>
    </citation>
    <scope>NUCLEOTIDE SEQUENCE [LARGE SCALE GENOMIC DNA]</scope>
    <source>
        <strain evidence="8 9">DSM 102850</strain>
    </source>
</reference>
<evidence type="ECO:0000313" key="9">
    <source>
        <dbReference type="Proteomes" id="UP000563524"/>
    </source>
</evidence>
<organism evidence="8 9">
    <name type="scientific">Parvularcula dongshanensis</name>
    <dbReference type="NCBI Taxonomy" id="1173995"/>
    <lineage>
        <taxon>Bacteria</taxon>
        <taxon>Pseudomonadati</taxon>
        <taxon>Pseudomonadota</taxon>
        <taxon>Alphaproteobacteria</taxon>
        <taxon>Parvularculales</taxon>
        <taxon>Parvularculaceae</taxon>
        <taxon>Parvularcula</taxon>
    </lineage>
</organism>
<comment type="caution">
    <text evidence="8">The sequence shown here is derived from an EMBL/GenBank/DDBJ whole genome shotgun (WGS) entry which is preliminary data.</text>
</comment>
<keyword evidence="9" id="KW-1185">Reference proteome</keyword>
<dbReference type="SUPFAM" id="SSF52743">
    <property type="entry name" value="Subtilisin-like"/>
    <property type="match status" value="1"/>
</dbReference>
<dbReference type="PROSITE" id="PS51892">
    <property type="entry name" value="SUBTILASE"/>
    <property type="match status" value="1"/>
</dbReference>
<gene>
    <name evidence="8" type="ORF">GGQ59_001571</name>
</gene>
<evidence type="ECO:0000256" key="3">
    <source>
        <dbReference type="ARBA" id="ARBA00022801"/>
    </source>
</evidence>
<feature type="active site" description="Charge relay system" evidence="5">
    <location>
        <position position="440"/>
    </location>
</feature>
<feature type="active site" description="Charge relay system" evidence="5">
    <location>
        <position position="263"/>
    </location>
</feature>
<dbReference type="GO" id="GO:0006508">
    <property type="term" value="P:proteolysis"/>
    <property type="evidence" value="ECO:0007669"/>
    <property type="project" value="UniProtKB-KW"/>
</dbReference>
<keyword evidence="6" id="KW-0732">Signal</keyword>
<feature type="signal peptide" evidence="6">
    <location>
        <begin position="1"/>
        <end position="26"/>
    </location>
</feature>
<dbReference type="Gene3D" id="3.40.50.200">
    <property type="entry name" value="Peptidase S8/S53 domain"/>
    <property type="match status" value="1"/>
</dbReference>
<dbReference type="PANTHER" id="PTHR43806">
    <property type="entry name" value="PEPTIDASE S8"/>
    <property type="match status" value="1"/>
</dbReference>
<evidence type="ECO:0000256" key="4">
    <source>
        <dbReference type="ARBA" id="ARBA00022825"/>
    </source>
</evidence>
<dbReference type="PANTHER" id="PTHR43806:SF11">
    <property type="entry name" value="CEREVISIN-RELATED"/>
    <property type="match status" value="1"/>
</dbReference>
<keyword evidence="2 5" id="KW-0645">Protease</keyword>
<dbReference type="InterPro" id="IPR036852">
    <property type="entry name" value="Peptidase_S8/S53_dom_sf"/>
</dbReference>
<evidence type="ECO:0000259" key="7">
    <source>
        <dbReference type="Pfam" id="PF00082"/>
    </source>
</evidence>
<keyword evidence="4 5" id="KW-0720">Serine protease</keyword>
<dbReference type="AlphaFoldDB" id="A0A840I2T0"/>
<dbReference type="InterPro" id="IPR050131">
    <property type="entry name" value="Peptidase_S8_subtilisin-like"/>
</dbReference>
<evidence type="ECO:0000256" key="2">
    <source>
        <dbReference type="ARBA" id="ARBA00022670"/>
    </source>
</evidence>
<dbReference type="EMBL" id="JACHOB010000002">
    <property type="protein sequence ID" value="MBB4659057.1"/>
    <property type="molecule type" value="Genomic_DNA"/>
</dbReference>